<comment type="caution">
    <text evidence="1">The sequence shown here is derived from an EMBL/GenBank/DDBJ whole genome shotgun (WGS) entry which is preliminary data.</text>
</comment>
<dbReference type="Proteomes" id="UP001501734">
    <property type="component" value="Unassembled WGS sequence"/>
</dbReference>
<evidence type="ECO:0000313" key="1">
    <source>
        <dbReference type="EMBL" id="GAA4068928.1"/>
    </source>
</evidence>
<accession>A0ABP7VK10</accession>
<gene>
    <name evidence="1" type="ORF">GCM10022410_13560</name>
</gene>
<protein>
    <submittedName>
        <fullName evidence="1">Uncharacterized protein</fullName>
    </submittedName>
</protein>
<dbReference type="EMBL" id="BAABDL010000071">
    <property type="protein sequence ID" value="GAA4068928.1"/>
    <property type="molecule type" value="Genomic_DNA"/>
</dbReference>
<keyword evidence="2" id="KW-1185">Reference proteome</keyword>
<organism evidence="1 2">
    <name type="scientific">Amphibacillus indicireducens</name>
    <dbReference type="NCBI Taxonomy" id="1076330"/>
    <lineage>
        <taxon>Bacteria</taxon>
        <taxon>Bacillati</taxon>
        <taxon>Bacillota</taxon>
        <taxon>Bacilli</taxon>
        <taxon>Bacillales</taxon>
        <taxon>Bacillaceae</taxon>
        <taxon>Amphibacillus</taxon>
    </lineage>
</organism>
<name>A0ABP7VK10_9BACI</name>
<reference evidence="2" key="1">
    <citation type="journal article" date="2019" name="Int. J. Syst. Evol. Microbiol.">
        <title>The Global Catalogue of Microorganisms (GCM) 10K type strain sequencing project: providing services to taxonomists for standard genome sequencing and annotation.</title>
        <authorList>
            <consortium name="The Broad Institute Genomics Platform"/>
            <consortium name="The Broad Institute Genome Sequencing Center for Infectious Disease"/>
            <person name="Wu L."/>
            <person name="Ma J."/>
        </authorList>
    </citation>
    <scope>NUCLEOTIDE SEQUENCE [LARGE SCALE GENOMIC DNA]</scope>
    <source>
        <strain evidence="2">JCM 17250</strain>
    </source>
</reference>
<evidence type="ECO:0000313" key="2">
    <source>
        <dbReference type="Proteomes" id="UP001501734"/>
    </source>
</evidence>
<sequence length="91" mass="10369">MRTCILYNGFKGRGTGVLNTVIKSIRYNQQLIMIYMDIEGLITKRWVKALSLSEDSFRAHCYLRKGTRTFKVEGVLALVPVVRDEMAATLV</sequence>
<proteinExistence type="predicted"/>